<dbReference type="GO" id="GO:0052913">
    <property type="term" value="F:16S rRNA (guanine(966)-N(2))-methyltransferase activity"/>
    <property type="evidence" value="ECO:0007669"/>
    <property type="project" value="UniProtKB-EC"/>
</dbReference>
<dbReference type="RefSeq" id="WP_003126470.1">
    <property type="nucleotide sequence ID" value="NZ_BSYC01000001.1"/>
</dbReference>
<dbReference type="PANTHER" id="PTHR43542:SF1">
    <property type="entry name" value="METHYLTRANSFERASE"/>
    <property type="match status" value="1"/>
</dbReference>
<organism evidence="5 7">
    <name type="scientific">Enterococcus gallinarum</name>
    <dbReference type="NCBI Taxonomy" id="1353"/>
    <lineage>
        <taxon>Bacteria</taxon>
        <taxon>Bacillati</taxon>
        <taxon>Bacillota</taxon>
        <taxon>Bacilli</taxon>
        <taxon>Lactobacillales</taxon>
        <taxon>Enterococcaceae</taxon>
        <taxon>Enterococcus</taxon>
    </lineage>
</organism>
<dbReference type="InterPro" id="IPR004398">
    <property type="entry name" value="RNA_MeTrfase_RsmD"/>
</dbReference>
<dbReference type="Proteomes" id="UP000571857">
    <property type="component" value="Unassembled WGS sequence"/>
</dbReference>
<dbReference type="NCBIfam" id="TIGR00095">
    <property type="entry name" value="16S rRNA (guanine(966)-N(2))-methyltransferase RsmD"/>
    <property type="match status" value="1"/>
</dbReference>
<dbReference type="PIRSF" id="PIRSF004553">
    <property type="entry name" value="CHP00095"/>
    <property type="match status" value="1"/>
</dbReference>
<evidence type="ECO:0000313" key="5">
    <source>
        <dbReference type="EMBL" id="MXS26593.1"/>
    </source>
</evidence>
<dbReference type="Pfam" id="PF03602">
    <property type="entry name" value="Cons_hypoth95"/>
    <property type="match status" value="1"/>
</dbReference>
<reference evidence="3 9" key="3">
    <citation type="submission" date="2020-06" db="EMBL/GenBank/DDBJ databases">
        <title>Crossreactivity between MHC class I-restricted antigens from cancer cells and an enterococcal bacteriophage.</title>
        <authorList>
            <person name="Fluckiger A."/>
            <person name="Daillere R."/>
            <person name="Sassi M."/>
            <person name="Cattoir V."/>
            <person name="Kroemer G."/>
            <person name="Zitvogel L."/>
        </authorList>
    </citation>
    <scope>NUCLEOTIDE SEQUENCE [LARGE SCALE GENOMIC DNA]</scope>
    <source>
        <strain evidence="3 9">EG4</strain>
    </source>
</reference>
<name>A0A366U759_ENTGA</name>
<dbReference type="AlphaFoldDB" id="A0A366U759"/>
<dbReference type="PANTHER" id="PTHR43542">
    <property type="entry name" value="METHYLTRANSFERASE"/>
    <property type="match status" value="1"/>
</dbReference>
<dbReference type="EMBL" id="JABXJK010000078">
    <property type="protein sequence ID" value="MBA0973824.1"/>
    <property type="molecule type" value="Genomic_DNA"/>
</dbReference>
<evidence type="ECO:0000256" key="1">
    <source>
        <dbReference type="ARBA" id="ARBA00022603"/>
    </source>
</evidence>
<evidence type="ECO:0000313" key="9">
    <source>
        <dbReference type="Proteomes" id="UP000571857"/>
    </source>
</evidence>
<keyword evidence="1 5" id="KW-0489">Methyltransferase</keyword>
<dbReference type="Gene3D" id="3.40.50.150">
    <property type="entry name" value="Vaccinia Virus protein VP39"/>
    <property type="match status" value="1"/>
</dbReference>
<dbReference type="PROSITE" id="PS00092">
    <property type="entry name" value="N6_MTASE"/>
    <property type="match status" value="1"/>
</dbReference>
<reference evidence="4" key="4">
    <citation type="submission" date="2023-03" db="EMBL/GenBank/DDBJ databases">
        <authorList>
            <person name="Shen W."/>
            <person name="Cai J."/>
        </authorList>
    </citation>
    <scope>NUCLEOTIDE SEQUENCE</scope>
    <source>
        <strain evidence="4">K69-2</strain>
    </source>
</reference>
<keyword evidence="2 5" id="KW-0808">Transferase</keyword>
<dbReference type="Proteomes" id="UP000439965">
    <property type="component" value="Unassembled WGS sequence"/>
</dbReference>
<gene>
    <name evidence="5" type="primary">rsmD</name>
    <name evidence="6" type="ORF">EGM181_10390</name>
    <name evidence="5" type="ORF">GTI89_11035</name>
    <name evidence="3" type="ORF">HWH42_14745</name>
    <name evidence="4" type="ORF">P7E30_13000</name>
</gene>
<evidence type="ECO:0000313" key="6">
    <source>
        <dbReference type="EMBL" id="QOG27634.1"/>
    </source>
</evidence>
<dbReference type="EMBL" id="CP050485">
    <property type="protein sequence ID" value="QOG27634.1"/>
    <property type="molecule type" value="Genomic_DNA"/>
</dbReference>
<dbReference type="InterPro" id="IPR029063">
    <property type="entry name" value="SAM-dependent_MTases_sf"/>
</dbReference>
<dbReference type="EMBL" id="JARPZN010000010">
    <property type="protein sequence ID" value="MDT2691091.1"/>
    <property type="molecule type" value="Genomic_DNA"/>
</dbReference>
<evidence type="ECO:0000313" key="3">
    <source>
        <dbReference type="EMBL" id="MBA0973824.1"/>
    </source>
</evidence>
<dbReference type="InterPro" id="IPR002052">
    <property type="entry name" value="DNA_methylase_N6_adenine_CS"/>
</dbReference>
<protein>
    <submittedName>
        <fullName evidence="5">16S rRNA (Guanine(966)-N(2))-methyltransferase RsmD</fullName>
        <ecNumber evidence="5">2.1.1.171</ecNumber>
    </submittedName>
</protein>
<dbReference type="SUPFAM" id="SSF53335">
    <property type="entry name" value="S-adenosyl-L-methionine-dependent methyltransferases"/>
    <property type="match status" value="1"/>
</dbReference>
<accession>A0A366U759</accession>
<dbReference type="Proteomes" id="UP000516696">
    <property type="component" value="Chromosome"/>
</dbReference>
<evidence type="ECO:0000256" key="2">
    <source>
        <dbReference type="ARBA" id="ARBA00022679"/>
    </source>
</evidence>
<dbReference type="CDD" id="cd02440">
    <property type="entry name" value="AdoMet_MTases"/>
    <property type="match status" value="1"/>
</dbReference>
<reference evidence="5 7" key="1">
    <citation type="submission" date="2019-04" db="EMBL/GenBank/DDBJ databases">
        <title>Step-wise assembly of the neonatal virome modulated by breast feeding.</title>
        <authorList>
            <person name="Liang G."/>
            <person name="Bushman F."/>
        </authorList>
    </citation>
    <scope>NUCLEOTIDE SEQUENCE [LARGE SCALE GENOMIC DNA]</scope>
    <source>
        <strain evidence="5 7">E3404</strain>
    </source>
</reference>
<proteinExistence type="predicted"/>
<reference evidence="6 8" key="2">
    <citation type="submission" date="2020-03" db="EMBL/GenBank/DDBJ databases">
        <title>Characterization of ganglioside-mimicking enterococci.</title>
        <authorList>
            <person name="Patry R.T."/>
            <person name="Nothaft H."/>
            <person name="Bridger R."/>
            <person name="Shajahan A."/>
            <person name="Huynh S."/>
            <person name="Sanchez S."/>
            <person name="Azadi P."/>
            <person name="Cooper K."/>
            <person name="Miller W.G."/>
            <person name="Parker C.T."/>
            <person name="Wells L."/>
            <person name="Szymanski C.M."/>
        </authorList>
    </citation>
    <scope>NUCLEOTIDE SEQUENCE [LARGE SCALE GENOMIC DNA]</scope>
    <source>
        <strain evidence="6 8">EGM181</strain>
    </source>
</reference>
<dbReference type="Proteomes" id="UP001183682">
    <property type="component" value="Unassembled WGS sequence"/>
</dbReference>
<dbReference type="EMBL" id="WVTI01000009">
    <property type="protein sequence ID" value="MXS26593.1"/>
    <property type="molecule type" value="Genomic_DNA"/>
</dbReference>
<evidence type="ECO:0000313" key="4">
    <source>
        <dbReference type="EMBL" id="MDT2691091.1"/>
    </source>
</evidence>
<dbReference type="GO" id="GO:0003676">
    <property type="term" value="F:nucleic acid binding"/>
    <property type="evidence" value="ECO:0007669"/>
    <property type="project" value="InterPro"/>
</dbReference>
<sequence length="184" mass="20365">MRVVAGDYRGRKLKSLSGDNTRPTTDKVKESIFNMIGPYLDGGLVLDLFAGSGGLAIEAVSRGAAHAICVDRSYPAIKIIRENIGITKEPEKFTVLKMDAKQALKEFVGTQQQFDYIFLDPPYAKQELVLQLEQMVQADLMATHAVIVCETAKEVDLPERIGTLVQSRRQVYGITAVTIYRNEG</sequence>
<evidence type="ECO:0000313" key="8">
    <source>
        <dbReference type="Proteomes" id="UP000516696"/>
    </source>
</evidence>
<evidence type="ECO:0000313" key="7">
    <source>
        <dbReference type="Proteomes" id="UP000439965"/>
    </source>
</evidence>
<dbReference type="EC" id="2.1.1.171" evidence="5"/>